<keyword evidence="2" id="KW-1185">Reference proteome</keyword>
<dbReference type="Proteomes" id="UP000435138">
    <property type="component" value="Unassembled WGS sequence"/>
</dbReference>
<organism evidence="1 2">
    <name type="scientific">Endobacterium cereale</name>
    <dbReference type="NCBI Taxonomy" id="2663029"/>
    <lineage>
        <taxon>Bacteria</taxon>
        <taxon>Pseudomonadati</taxon>
        <taxon>Pseudomonadota</taxon>
        <taxon>Alphaproteobacteria</taxon>
        <taxon>Hyphomicrobiales</taxon>
        <taxon>Rhizobiaceae</taxon>
        <taxon>Endobacterium</taxon>
    </lineage>
</organism>
<protein>
    <submittedName>
        <fullName evidence="1">Uncharacterized protein</fullName>
    </submittedName>
</protein>
<dbReference type="EMBL" id="WIXI01000036">
    <property type="protein sequence ID" value="MQY45648.1"/>
    <property type="molecule type" value="Genomic_DNA"/>
</dbReference>
<sequence length="163" mass="17972">MGQRIIGLVGKRTALNETIKIVGAQYLAPLQQDLFILPLGHSALDALATYEKPSHTGFTYLGPELEQALRNASAKDGFLYIESDFFGGIGSQAAALFRDARLIWKEARALGEEPALFSQLLGCEAKWPVNEGLRAMGVQRRSDMDEFSAIGLHEYRAPDMEDE</sequence>
<proteinExistence type="predicted"/>
<dbReference type="RefSeq" id="WP_153353175.1">
    <property type="nucleotide sequence ID" value="NZ_JAYKOO010000005.1"/>
</dbReference>
<name>A0A6A8A703_9HYPH</name>
<comment type="caution">
    <text evidence="1">The sequence shown here is derived from an EMBL/GenBank/DDBJ whole genome shotgun (WGS) entry which is preliminary data.</text>
</comment>
<accession>A0A6A8A703</accession>
<dbReference type="AlphaFoldDB" id="A0A6A8A703"/>
<reference evidence="1 2" key="1">
    <citation type="submission" date="2019-11" db="EMBL/GenBank/DDBJ databases">
        <title>Genome analysis of Rhizobacterium cereale a novel genus and species isolated from maize roots in North Spain.</title>
        <authorList>
            <person name="Menendez E."/>
            <person name="Flores-Felix J.D."/>
            <person name="Ramirez-Bahena M.-H."/>
            <person name="Igual J.M."/>
            <person name="Garcia-Fraile P."/>
            <person name="Peix A."/>
            <person name="Velazquez E."/>
        </authorList>
    </citation>
    <scope>NUCLEOTIDE SEQUENCE [LARGE SCALE GENOMIC DNA]</scope>
    <source>
        <strain evidence="1 2">RZME27</strain>
    </source>
</reference>
<gene>
    <name evidence="1" type="ORF">GAO09_06180</name>
</gene>
<evidence type="ECO:0000313" key="1">
    <source>
        <dbReference type="EMBL" id="MQY45648.1"/>
    </source>
</evidence>
<evidence type="ECO:0000313" key="2">
    <source>
        <dbReference type="Proteomes" id="UP000435138"/>
    </source>
</evidence>